<evidence type="ECO:0000313" key="1">
    <source>
        <dbReference type="EMBL" id="ERI89115.1"/>
    </source>
</evidence>
<evidence type="ECO:0000313" key="2">
    <source>
        <dbReference type="Proteomes" id="UP000016496"/>
    </source>
</evidence>
<dbReference type="AlphaFoldDB" id="U2CX26"/>
<dbReference type="HOGENOM" id="CLU_3036700_0_0_10"/>
<dbReference type="Proteomes" id="UP000016496">
    <property type="component" value="Unassembled WGS sequence"/>
</dbReference>
<accession>U2CX26</accession>
<organism evidence="1 2">
    <name type="scientific">Bacteroides pyogenes F0041</name>
    <dbReference type="NCBI Taxonomy" id="1321819"/>
    <lineage>
        <taxon>Bacteria</taxon>
        <taxon>Pseudomonadati</taxon>
        <taxon>Bacteroidota</taxon>
        <taxon>Bacteroidia</taxon>
        <taxon>Bacteroidales</taxon>
        <taxon>Bacteroidaceae</taxon>
        <taxon>Bacteroides</taxon>
    </lineage>
</organism>
<reference evidence="1 2" key="1">
    <citation type="submission" date="2013-08" db="EMBL/GenBank/DDBJ databases">
        <authorList>
            <person name="Weinstock G."/>
            <person name="Sodergren E."/>
            <person name="Wylie T."/>
            <person name="Fulton L."/>
            <person name="Fulton R."/>
            <person name="Fronick C."/>
            <person name="O'Laughlin M."/>
            <person name="Godfrey J."/>
            <person name="Miner T."/>
            <person name="Herter B."/>
            <person name="Appelbaum E."/>
            <person name="Cordes M."/>
            <person name="Lek S."/>
            <person name="Wollam A."/>
            <person name="Pepin K.H."/>
            <person name="Palsikar V.B."/>
            <person name="Mitreva M."/>
            <person name="Wilson R.K."/>
        </authorList>
    </citation>
    <scope>NUCLEOTIDE SEQUENCE [LARGE SCALE GENOMIC DNA]</scope>
    <source>
        <strain evidence="1 2">F0041</strain>
    </source>
</reference>
<feature type="non-terminal residue" evidence="1">
    <location>
        <position position="55"/>
    </location>
</feature>
<sequence length="55" mass="6147">MILCNMEDRCSYKQIFISAWWLILLCGALPSFSQAVITGRVIDKGNKGLPDISVM</sequence>
<dbReference type="EMBL" id="AWSV01000008">
    <property type="protein sequence ID" value="ERI89115.1"/>
    <property type="molecule type" value="Genomic_DNA"/>
</dbReference>
<name>U2CX26_9BACE</name>
<gene>
    <name evidence="1" type="ORF">HMPREF1981_00050</name>
</gene>
<proteinExistence type="predicted"/>
<comment type="caution">
    <text evidence="1">The sequence shown here is derived from an EMBL/GenBank/DDBJ whole genome shotgun (WGS) entry which is preliminary data.</text>
</comment>
<protein>
    <submittedName>
        <fullName evidence="1">Uncharacterized protein</fullName>
    </submittedName>
</protein>